<protein>
    <submittedName>
        <fullName evidence="1">Uncharacterized protein</fullName>
    </submittedName>
</protein>
<reference evidence="1 2" key="1">
    <citation type="journal article" date="2015" name="Genome Announc.">
        <title>Complete genome sequence of Vibrio alginolyticus ATCC 17749.</title>
        <authorList>
            <person name="Liu X.F."/>
            <person name="Cao Y."/>
            <person name="Zhang H.L."/>
            <person name="Chen Y.J."/>
            <person name="Hu C.J."/>
        </authorList>
    </citation>
    <scope>NUCLEOTIDE SEQUENCE [LARGE SCALE GENOMIC DNA]</scope>
    <source>
        <strain evidence="2">ATCC 17749 / DSM 2171 / NBRC 15630 / NCIMB 1903 / NCTC 12160 / XII-53</strain>
    </source>
</reference>
<gene>
    <name evidence="1" type="ORF">N646_2059</name>
</gene>
<name>A0A2I3CC80_VIBAX</name>
<dbReference type="EMBL" id="CP006718">
    <property type="protein sequence ID" value="AGV17878.1"/>
    <property type="molecule type" value="Genomic_DNA"/>
</dbReference>
<evidence type="ECO:0000313" key="2">
    <source>
        <dbReference type="Proteomes" id="UP000016714"/>
    </source>
</evidence>
<dbReference type="AlphaFoldDB" id="A0A2I3CC80"/>
<sequence length="48" mass="5854">MQHKKHSFISQNHVKPDKLSVVFEKINEHMLIKPQKQCYIKFIEFIKD</sequence>
<proteinExistence type="predicted"/>
<dbReference type="Proteomes" id="UP000016714">
    <property type="component" value="Chromosome 1"/>
</dbReference>
<accession>A0A2I3CC80</accession>
<dbReference type="KEGG" id="vag:N646_2059"/>
<dbReference type="HOGENOM" id="CLU_3159105_0_0_6"/>
<organism evidence="1 2">
    <name type="scientific">Vibrio alginolyticus (strain ATCC 17749 / DSM 2171 / NBRC 15630 / NCIMB 1903 / NCTC 12160 / XII-53)</name>
    <dbReference type="NCBI Taxonomy" id="1219076"/>
    <lineage>
        <taxon>Bacteria</taxon>
        <taxon>Pseudomonadati</taxon>
        <taxon>Pseudomonadota</taxon>
        <taxon>Gammaproteobacteria</taxon>
        <taxon>Vibrionales</taxon>
        <taxon>Vibrionaceae</taxon>
        <taxon>Vibrio</taxon>
    </lineage>
</organism>
<evidence type="ECO:0000313" key="1">
    <source>
        <dbReference type="EMBL" id="AGV17878.1"/>
    </source>
</evidence>